<proteinExistence type="predicted"/>
<evidence type="ECO:0000313" key="5">
    <source>
        <dbReference type="Proteomes" id="UP001454036"/>
    </source>
</evidence>
<dbReference type="Proteomes" id="UP001454036">
    <property type="component" value="Unassembled WGS sequence"/>
</dbReference>
<feature type="domain" description="GAG-pre-integrase" evidence="2">
    <location>
        <begin position="301"/>
        <end position="362"/>
    </location>
</feature>
<comment type="caution">
    <text evidence="4">The sequence shown here is derived from an EMBL/GenBank/DDBJ whole genome shotgun (WGS) entry which is preliminary data.</text>
</comment>
<dbReference type="InterPro" id="IPR054722">
    <property type="entry name" value="PolX-like_BBD"/>
</dbReference>
<dbReference type="EMBL" id="BAABME010020282">
    <property type="protein sequence ID" value="GAA0159965.1"/>
    <property type="molecule type" value="Genomic_DNA"/>
</dbReference>
<keyword evidence="5" id="KW-1185">Reference proteome</keyword>
<dbReference type="Pfam" id="PF22936">
    <property type="entry name" value="Pol_BBD"/>
    <property type="match status" value="1"/>
</dbReference>
<protein>
    <recommendedName>
        <fullName evidence="6">GAG-pre-integrase domain-containing protein</fullName>
    </recommendedName>
</protein>
<dbReference type="Pfam" id="PF13976">
    <property type="entry name" value="gag_pre-integrs"/>
    <property type="match status" value="1"/>
</dbReference>
<evidence type="ECO:0000256" key="1">
    <source>
        <dbReference type="SAM" id="MobiDB-lite"/>
    </source>
</evidence>
<evidence type="ECO:0000259" key="2">
    <source>
        <dbReference type="Pfam" id="PF13976"/>
    </source>
</evidence>
<evidence type="ECO:0000259" key="3">
    <source>
        <dbReference type="Pfam" id="PF22936"/>
    </source>
</evidence>
<feature type="region of interest" description="Disordered" evidence="1">
    <location>
        <begin position="86"/>
        <end position="106"/>
    </location>
</feature>
<feature type="domain" description="Retrovirus-related Pol polyprotein from transposon TNT 1-94-like beta-barrel" evidence="3">
    <location>
        <begin position="191"/>
        <end position="268"/>
    </location>
</feature>
<dbReference type="AlphaFoldDB" id="A0AAV3QBJ3"/>
<dbReference type="InterPro" id="IPR025724">
    <property type="entry name" value="GAG-pre-integrase_dom"/>
</dbReference>
<gene>
    <name evidence="4" type="ORF">LIER_38955</name>
</gene>
<evidence type="ECO:0000313" key="4">
    <source>
        <dbReference type="EMBL" id="GAA0159965.1"/>
    </source>
</evidence>
<evidence type="ECO:0008006" key="6">
    <source>
        <dbReference type="Google" id="ProtNLM"/>
    </source>
</evidence>
<feature type="compositionally biased region" description="Polar residues" evidence="1">
    <location>
        <begin position="96"/>
        <end position="106"/>
    </location>
</feature>
<sequence>MDIYLQQLHFMYSALNDAGDIVKESDLIAQALPTFSAIRPHLLSEDRVNVAKKQMDTLSSLLLYSSMNSSNKTGYTNGSRHSYHAKTRGNGHFQKYRNSSPHSSGSFKGNHINHQHGVVIPKFSTQSDGLLGGAPNAQLSPLKSSSKCQICGMFNHEALECTNWFNHAFTSPKLHKSLVAIHINDSHATEWFPDSGASSHMTGEIASAQYLLSSISPYAGSTKVMVGNGVLLPITHIGYTKIASLHVKHVHYVSTLNKNLISIQQLCDDNNCIVEFSHSDCFVKDQKTKTLLLHSSNSGSLYPINCPATVALTAQTAATSSSFQICHQRLGHPILDLLVRNKLIDCTSKTDNHYNVCQLGKQAKQPFSNSITLVHNPFELVYSNLWESPTFIFH</sequence>
<accession>A0AAV3QBJ3</accession>
<organism evidence="4 5">
    <name type="scientific">Lithospermum erythrorhizon</name>
    <name type="common">Purple gromwell</name>
    <name type="synonym">Lithospermum officinale var. erythrorhizon</name>
    <dbReference type="NCBI Taxonomy" id="34254"/>
    <lineage>
        <taxon>Eukaryota</taxon>
        <taxon>Viridiplantae</taxon>
        <taxon>Streptophyta</taxon>
        <taxon>Embryophyta</taxon>
        <taxon>Tracheophyta</taxon>
        <taxon>Spermatophyta</taxon>
        <taxon>Magnoliopsida</taxon>
        <taxon>eudicotyledons</taxon>
        <taxon>Gunneridae</taxon>
        <taxon>Pentapetalae</taxon>
        <taxon>asterids</taxon>
        <taxon>lamiids</taxon>
        <taxon>Boraginales</taxon>
        <taxon>Boraginaceae</taxon>
        <taxon>Boraginoideae</taxon>
        <taxon>Lithospermeae</taxon>
        <taxon>Lithospermum</taxon>
    </lineage>
</organism>
<name>A0AAV3QBJ3_LITER</name>
<reference evidence="4 5" key="1">
    <citation type="submission" date="2024-01" db="EMBL/GenBank/DDBJ databases">
        <title>The complete chloroplast genome sequence of Lithospermum erythrorhizon: insights into the phylogenetic relationship among Boraginaceae species and the maternal lineages of purple gromwells.</title>
        <authorList>
            <person name="Okada T."/>
            <person name="Watanabe K."/>
        </authorList>
    </citation>
    <scope>NUCLEOTIDE SEQUENCE [LARGE SCALE GENOMIC DNA]</scope>
</reference>